<comment type="pathway">
    <text evidence="1">Lipid metabolism; fatty acid beta-oxidation.</text>
</comment>
<dbReference type="RefSeq" id="WP_152215186.1">
    <property type="nucleotide sequence ID" value="NZ_JBAQYD010000082.1"/>
</dbReference>
<reference evidence="6 7" key="1">
    <citation type="submission" date="2019-09" db="EMBL/GenBank/DDBJ databases">
        <title>Parvibaculum sedimenti sp. nov., isolated from sediment.</title>
        <authorList>
            <person name="Wang Y."/>
        </authorList>
    </citation>
    <scope>NUCLEOTIDE SEQUENCE [LARGE SCALE GENOMIC DNA]</scope>
    <source>
        <strain evidence="6 7">HXT-9</strain>
    </source>
</reference>
<evidence type="ECO:0000256" key="5">
    <source>
        <dbReference type="ARBA" id="ARBA00023235"/>
    </source>
</evidence>
<dbReference type="FunFam" id="1.10.12.10:FF:000004">
    <property type="entry name" value="Delta3,5-delta2,4-dienoyl-CoA isomerase"/>
    <property type="match status" value="1"/>
</dbReference>
<dbReference type="EMBL" id="WESC01000004">
    <property type="protein sequence ID" value="KAB7741214.1"/>
    <property type="molecule type" value="Genomic_DNA"/>
</dbReference>
<comment type="similarity">
    <text evidence="2">Belongs to the enoyl-CoA hydratase/isomerase family.</text>
</comment>
<comment type="caution">
    <text evidence="6">The sequence shown here is derived from an EMBL/GenBank/DDBJ whole genome shotgun (WGS) entry which is preliminary data.</text>
</comment>
<name>A0A6N6VQ58_9HYPH</name>
<dbReference type="PANTHER" id="PTHR43149:SF3">
    <property type="entry name" value="DELTA(3,5)-DELTA(2,4)-DIENOYL-COA ISOMERASE, PEROXISOMAL-LIKE"/>
    <property type="match status" value="1"/>
</dbReference>
<evidence type="ECO:0000256" key="3">
    <source>
        <dbReference type="ARBA" id="ARBA00022832"/>
    </source>
</evidence>
<keyword evidence="3" id="KW-0276">Fatty acid metabolism</keyword>
<dbReference type="GO" id="GO:0006635">
    <property type="term" value="P:fatty acid beta-oxidation"/>
    <property type="evidence" value="ECO:0007669"/>
    <property type="project" value="UniProtKB-UniPathway"/>
</dbReference>
<dbReference type="Proteomes" id="UP000468901">
    <property type="component" value="Unassembled WGS sequence"/>
</dbReference>
<dbReference type="NCBIfam" id="NF004794">
    <property type="entry name" value="PRK06142.1"/>
    <property type="match status" value="1"/>
</dbReference>
<dbReference type="Gene3D" id="1.10.12.10">
    <property type="entry name" value="Lyase 2-enoyl-coa Hydratase, Chain A, domain 2"/>
    <property type="match status" value="1"/>
</dbReference>
<gene>
    <name evidence="6" type="ORF">F2P47_05570</name>
</gene>
<keyword evidence="7" id="KW-1185">Reference proteome</keyword>
<organism evidence="6 7">
    <name type="scientific">Parvibaculum sedimenti</name>
    <dbReference type="NCBI Taxonomy" id="2608632"/>
    <lineage>
        <taxon>Bacteria</taxon>
        <taxon>Pseudomonadati</taxon>
        <taxon>Pseudomonadota</taxon>
        <taxon>Alphaproteobacteria</taxon>
        <taxon>Hyphomicrobiales</taxon>
        <taxon>Parvibaculaceae</taxon>
        <taxon>Parvibaculum</taxon>
    </lineage>
</organism>
<evidence type="ECO:0000313" key="6">
    <source>
        <dbReference type="EMBL" id="KAB7741214.1"/>
    </source>
</evidence>
<proteinExistence type="inferred from homology"/>
<dbReference type="CDD" id="cd06558">
    <property type="entry name" value="crotonase-like"/>
    <property type="match status" value="1"/>
</dbReference>
<dbReference type="Gene3D" id="3.90.226.10">
    <property type="entry name" value="2-enoyl-CoA Hydratase, Chain A, domain 1"/>
    <property type="match status" value="1"/>
</dbReference>
<keyword evidence="4" id="KW-0443">Lipid metabolism</keyword>
<accession>A0A6N6VQ58</accession>
<dbReference type="Pfam" id="PF00378">
    <property type="entry name" value="ECH_1"/>
    <property type="match status" value="1"/>
</dbReference>
<dbReference type="GO" id="GO:0016853">
    <property type="term" value="F:isomerase activity"/>
    <property type="evidence" value="ECO:0007669"/>
    <property type="project" value="UniProtKB-KW"/>
</dbReference>
<dbReference type="PANTHER" id="PTHR43149">
    <property type="entry name" value="ENOYL-COA HYDRATASE"/>
    <property type="match status" value="1"/>
</dbReference>
<dbReference type="SUPFAM" id="SSF52096">
    <property type="entry name" value="ClpP/crotonase"/>
    <property type="match status" value="1"/>
</dbReference>
<dbReference type="InterPro" id="IPR001753">
    <property type="entry name" value="Enoyl-CoA_hydra/iso"/>
</dbReference>
<keyword evidence="5" id="KW-0413">Isomerase</keyword>
<evidence type="ECO:0000313" key="7">
    <source>
        <dbReference type="Proteomes" id="UP000468901"/>
    </source>
</evidence>
<dbReference type="InterPro" id="IPR029045">
    <property type="entry name" value="ClpP/crotonase-like_dom_sf"/>
</dbReference>
<sequence length="288" mass="31857">MSATSTKPLAERSFECFKVEIRDKIAHIQLSRPEKMNAMNRAFWHELPEIVQAIDDGALARVIVISSTGKHFTAGMDLSVFTSGPDVKGAETGRVRANLMKTVLKLQKTFGCLDEARIPVLMAVQGGCIGGGVDFASACDMRYCTKDAFFCIQEINIGMTADVGTFPRLPHLMPQGLVRELAYTGRRLFADEAKSCGLVNQVFDTQEQMLEGVLAIAREIAARSPLAVHGSKEMLNYARDHTIEDGLRQIAVWQTGMFQPHDMMESFTAKAEKREPNFDDLLPVKDAI</sequence>
<protein>
    <submittedName>
        <fullName evidence="6">Crotonase/enoyl-CoA hydratase family protein</fullName>
    </submittedName>
</protein>
<dbReference type="InterPro" id="IPR014748">
    <property type="entry name" value="Enoyl-CoA_hydra_C"/>
</dbReference>
<dbReference type="InterPro" id="IPR045002">
    <property type="entry name" value="Ech1-like"/>
</dbReference>
<dbReference type="AlphaFoldDB" id="A0A6N6VQ58"/>
<evidence type="ECO:0000256" key="4">
    <source>
        <dbReference type="ARBA" id="ARBA00023098"/>
    </source>
</evidence>
<evidence type="ECO:0000256" key="2">
    <source>
        <dbReference type="ARBA" id="ARBA00005254"/>
    </source>
</evidence>
<dbReference type="UniPathway" id="UPA00659"/>
<evidence type="ECO:0000256" key="1">
    <source>
        <dbReference type="ARBA" id="ARBA00005005"/>
    </source>
</evidence>